<evidence type="ECO:0000256" key="1">
    <source>
        <dbReference type="ARBA" id="ARBA00022598"/>
    </source>
</evidence>
<dbReference type="OrthoDB" id="1722066at2759"/>
<evidence type="ECO:0000256" key="2">
    <source>
        <dbReference type="ARBA" id="ARBA00022741"/>
    </source>
</evidence>
<dbReference type="VEuPathDB" id="VectorBase:ISCI024167"/>
<keyword evidence="3" id="KW-0067">ATP-binding</keyword>
<feature type="region of interest" description="Disordered" evidence="5">
    <location>
        <begin position="31"/>
        <end position="52"/>
    </location>
</feature>
<dbReference type="VEuPathDB" id="VectorBase:ISCW024939"/>
<dbReference type="Proteomes" id="UP000001555">
    <property type="component" value="Unassembled WGS sequence"/>
</dbReference>
<dbReference type="InterPro" id="IPR017959">
    <property type="entry name" value="Asn/Gln-tRNA_amidoTrfase_suB/E"/>
</dbReference>
<dbReference type="InterPro" id="IPR014746">
    <property type="entry name" value="Gln_synth/guanido_kin_cat_dom"/>
</dbReference>
<reference evidence="7" key="2">
    <citation type="submission" date="2020-05" db="UniProtKB">
        <authorList>
            <consortium name="EnsemblMetazoa"/>
        </authorList>
    </citation>
    <scope>IDENTIFICATION</scope>
    <source>
        <strain evidence="7">wikel</strain>
    </source>
</reference>
<dbReference type="EMBL" id="ABJB010794163">
    <property type="status" value="NOT_ANNOTATED_CDS"/>
    <property type="molecule type" value="Genomic_DNA"/>
</dbReference>
<protein>
    <recommendedName>
        <fullName evidence="6">Aspartyl/Glutamyl-tRNA(Gln) amidotransferase subunit B/E catalytic domain-containing protein</fullName>
    </recommendedName>
</protein>
<keyword evidence="1" id="KW-0436">Ligase</keyword>
<dbReference type="PANTHER" id="PTHR11659">
    <property type="entry name" value="GLUTAMYL-TRNA GLN AMIDOTRANSFERASE SUBUNIT B MITOCHONDRIAL AND PROKARYOTIC PET112-RELATED"/>
    <property type="match status" value="1"/>
</dbReference>
<dbReference type="SUPFAM" id="SSF55931">
    <property type="entry name" value="Glutamine synthetase/guanido kinase"/>
    <property type="match status" value="1"/>
</dbReference>
<reference evidence="8" key="1">
    <citation type="submission" date="2008-03" db="EMBL/GenBank/DDBJ databases">
        <title>Annotation of Ixodes scapularis.</title>
        <authorList>
            <consortium name="Ixodes scapularis Genome Project Consortium"/>
            <person name="Caler E."/>
            <person name="Hannick L.I."/>
            <person name="Bidwell S."/>
            <person name="Joardar V."/>
            <person name="Thiagarajan M."/>
            <person name="Amedeo P."/>
            <person name="Galinsky K.J."/>
            <person name="Schobel S."/>
            <person name="Inman J."/>
            <person name="Hostetler J."/>
            <person name="Miller J."/>
            <person name="Hammond M."/>
            <person name="Megy K."/>
            <person name="Lawson D."/>
            <person name="Kodira C."/>
            <person name="Sutton G."/>
            <person name="Meyer J."/>
            <person name="Hill C.A."/>
            <person name="Birren B."/>
            <person name="Nene V."/>
            <person name="Collins F."/>
            <person name="Alarcon-Chaidez F."/>
            <person name="Wikel S."/>
            <person name="Strausberg R."/>
        </authorList>
    </citation>
    <scope>NUCLEOTIDE SEQUENCE [LARGE SCALE GENOMIC DNA]</scope>
    <source>
        <strain evidence="8">Wikel</strain>
    </source>
</reference>
<proteinExistence type="predicted"/>
<evidence type="ECO:0000313" key="8">
    <source>
        <dbReference type="Proteomes" id="UP000001555"/>
    </source>
</evidence>
<dbReference type="PANTHER" id="PTHR11659:SF0">
    <property type="entry name" value="GLUTAMYL-TRNA(GLN) AMIDOTRANSFERASE SUBUNIT B, MITOCHONDRIAL"/>
    <property type="match status" value="1"/>
</dbReference>
<dbReference type="EMBL" id="ABJB010841155">
    <property type="status" value="NOT_ANNOTATED_CDS"/>
    <property type="molecule type" value="Genomic_DNA"/>
</dbReference>
<dbReference type="STRING" id="6945.B7P9G8"/>
<evidence type="ECO:0000259" key="6">
    <source>
        <dbReference type="Pfam" id="PF02934"/>
    </source>
</evidence>
<evidence type="ECO:0000313" key="7">
    <source>
        <dbReference type="EnsemblMetazoa" id="ISCW024167-PA"/>
    </source>
</evidence>
<sequence>MKDWEGVVGLEVHVQIASESKLFSASPYSFGAPPNSQVSPFDASVPGTLPVS</sequence>
<name>A0A1S4M5A9_IXOSC</name>
<keyword evidence="4" id="KW-0648">Protein biosynthesis</keyword>
<dbReference type="EnsemblMetazoa" id="ISCW024167-RA">
    <property type="protein sequence ID" value="ISCW024167-PA"/>
    <property type="gene ID" value="ISCW024167"/>
</dbReference>
<evidence type="ECO:0000256" key="4">
    <source>
        <dbReference type="ARBA" id="ARBA00022917"/>
    </source>
</evidence>
<dbReference type="PaxDb" id="6945-B7P9G8"/>
<keyword evidence="8" id="KW-1185">Reference proteome</keyword>
<accession>A0A1S4M5A9</accession>
<dbReference type="EnsemblMetazoa" id="ISCW024939-RA">
    <property type="protein sequence ID" value="ISCW024939-PA"/>
    <property type="gene ID" value="ISCW024939"/>
</dbReference>
<organism evidence="7 8">
    <name type="scientific">Ixodes scapularis</name>
    <name type="common">Black-legged tick</name>
    <name type="synonym">Deer tick</name>
    <dbReference type="NCBI Taxonomy" id="6945"/>
    <lineage>
        <taxon>Eukaryota</taxon>
        <taxon>Metazoa</taxon>
        <taxon>Ecdysozoa</taxon>
        <taxon>Arthropoda</taxon>
        <taxon>Chelicerata</taxon>
        <taxon>Arachnida</taxon>
        <taxon>Acari</taxon>
        <taxon>Parasitiformes</taxon>
        <taxon>Ixodida</taxon>
        <taxon>Ixodoidea</taxon>
        <taxon>Ixodidae</taxon>
        <taxon>Ixodinae</taxon>
        <taxon>Ixodes</taxon>
    </lineage>
</organism>
<feature type="domain" description="Aspartyl/Glutamyl-tRNA(Gln) amidotransferase subunit B/E catalytic" evidence="6">
    <location>
        <begin position="7"/>
        <end position="51"/>
    </location>
</feature>
<dbReference type="VEuPathDB" id="VectorBase:ISCW024167"/>
<evidence type="ECO:0000256" key="3">
    <source>
        <dbReference type="ARBA" id="ARBA00022840"/>
    </source>
</evidence>
<dbReference type="VEuPathDB" id="VectorBase:ISCP_001855"/>
<keyword evidence="2" id="KW-0547">Nucleotide-binding</keyword>
<dbReference type="InterPro" id="IPR006075">
    <property type="entry name" value="Asn/Gln-tRNA_Trfase_suB/E_cat"/>
</dbReference>
<evidence type="ECO:0000256" key="5">
    <source>
        <dbReference type="SAM" id="MobiDB-lite"/>
    </source>
</evidence>
<dbReference type="HOGENOM" id="CLU_3093401_0_0_1"/>
<dbReference type="Pfam" id="PF02934">
    <property type="entry name" value="GatB_N"/>
    <property type="match status" value="1"/>
</dbReference>